<dbReference type="EMBL" id="CP019239">
    <property type="protein sequence ID" value="APW41557.1"/>
    <property type="molecule type" value="Genomic_DNA"/>
</dbReference>
<evidence type="ECO:0000256" key="4">
    <source>
        <dbReference type="ARBA" id="ARBA00022989"/>
    </source>
</evidence>
<feature type="transmembrane region" description="Helical" evidence="6">
    <location>
        <begin position="144"/>
        <end position="165"/>
    </location>
</feature>
<dbReference type="PANTHER" id="PTHR30086">
    <property type="entry name" value="ARGININE EXPORTER PROTEIN ARGO"/>
    <property type="match status" value="1"/>
</dbReference>
<dbReference type="Proteomes" id="UP000186110">
    <property type="component" value="Chromosome"/>
</dbReference>
<sequence>MNHDLLIAAAIFLIVSSVTPGPNNTMLMASGVNFGVRRSLPHLLGVQIGFTVMLLCVGLGLHAVLDQFPALYMLMRWGGAAYLLWLAWKLASARPADADPDAPAPQPLGFWGAAAFQWINPKAWFMIVTAMSAYLPPDASVSQVLLLALMSLVLGSPCSAVWVFFGQAMRSLLQNPGRLRIFNVTMALALVASLYPMLVT</sequence>
<keyword evidence="3 6" id="KW-0812">Transmembrane</keyword>
<keyword evidence="2" id="KW-1003">Cell membrane</keyword>
<evidence type="ECO:0000256" key="3">
    <source>
        <dbReference type="ARBA" id="ARBA00022692"/>
    </source>
</evidence>
<evidence type="ECO:0000313" key="7">
    <source>
        <dbReference type="EMBL" id="APW41557.1"/>
    </source>
</evidence>
<name>A0A1P8K6C5_9BURK</name>
<gene>
    <name evidence="7" type="ORF">RS694_02650</name>
</gene>
<evidence type="ECO:0000256" key="5">
    <source>
        <dbReference type="ARBA" id="ARBA00023136"/>
    </source>
</evidence>
<dbReference type="STRING" id="1484693.RS694_02650"/>
<keyword evidence="4 6" id="KW-1133">Transmembrane helix</keyword>
<dbReference type="RefSeq" id="WP_029709305.1">
    <property type="nucleotide sequence ID" value="NZ_CP019239.1"/>
</dbReference>
<dbReference type="Pfam" id="PF01810">
    <property type="entry name" value="LysE"/>
    <property type="match status" value="1"/>
</dbReference>
<feature type="transmembrane region" description="Helical" evidence="6">
    <location>
        <begin position="177"/>
        <end position="198"/>
    </location>
</feature>
<accession>A0A1P8K6C5</accession>
<keyword evidence="5 6" id="KW-0472">Membrane</keyword>
<evidence type="ECO:0000313" key="8">
    <source>
        <dbReference type="Proteomes" id="UP000186110"/>
    </source>
</evidence>
<dbReference type="GO" id="GO:0033228">
    <property type="term" value="P:cysteine export across plasma membrane"/>
    <property type="evidence" value="ECO:0007669"/>
    <property type="project" value="TreeGrafter"/>
</dbReference>
<dbReference type="InterPro" id="IPR001123">
    <property type="entry name" value="LeuE-type"/>
</dbReference>
<dbReference type="GO" id="GO:0015171">
    <property type="term" value="F:amino acid transmembrane transporter activity"/>
    <property type="evidence" value="ECO:0007669"/>
    <property type="project" value="TreeGrafter"/>
</dbReference>
<evidence type="ECO:0000256" key="1">
    <source>
        <dbReference type="ARBA" id="ARBA00004651"/>
    </source>
</evidence>
<proteinExistence type="predicted"/>
<dbReference type="eggNOG" id="COG1280">
    <property type="taxonomic scope" value="Bacteria"/>
</dbReference>
<dbReference type="AlphaFoldDB" id="A0A1P8K6C5"/>
<comment type="subcellular location">
    <subcellularLocation>
        <location evidence="1">Cell membrane</location>
        <topology evidence="1">Multi-pass membrane protein</topology>
    </subcellularLocation>
</comment>
<feature type="transmembrane region" description="Helical" evidence="6">
    <location>
        <begin position="44"/>
        <end position="64"/>
    </location>
</feature>
<dbReference type="KEGG" id="rsb:RS694_02650"/>
<dbReference type="PANTHER" id="PTHR30086:SF20">
    <property type="entry name" value="ARGININE EXPORTER PROTEIN ARGO-RELATED"/>
    <property type="match status" value="1"/>
</dbReference>
<keyword evidence="8" id="KW-1185">Reference proteome</keyword>
<dbReference type="GO" id="GO:0005886">
    <property type="term" value="C:plasma membrane"/>
    <property type="evidence" value="ECO:0007669"/>
    <property type="project" value="UniProtKB-SubCell"/>
</dbReference>
<evidence type="ECO:0000256" key="6">
    <source>
        <dbReference type="SAM" id="Phobius"/>
    </source>
</evidence>
<organism evidence="7 8">
    <name type="scientific">Rhodoferax saidenbachensis</name>
    <dbReference type="NCBI Taxonomy" id="1484693"/>
    <lineage>
        <taxon>Bacteria</taxon>
        <taxon>Pseudomonadati</taxon>
        <taxon>Pseudomonadota</taxon>
        <taxon>Betaproteobacteria</taxon>
        <taxon>Burkholderiales</taxon>
        <taxon>Comamonadaceae</taxon>
        <taxon>Rhodoferax</taxon>
    </lineage>
</organism>
<protein>
    <submittedName>
        <fullName evidence="7">Lysine transporter LysE</fullName>
    </submittedName>
</protein>
<reference evidence="7 8" key="1">
    <citation type="submission" date="2017-01" db="EMBL/GenBank/DDBJ databases">
        <authorList>
            <person name="Mah S.A."/>
            <person name="Swanson W.J."/>
            <person name="Moy G.W."/>
            <person name="Vacquier V.D."/>
        </authorList>
    </citation>
    <scope>NUCLEOTIDE SEQUENCE [LARGE SCALE GENOMIC DNA]</scope>
    <source>
        <strain evidence="7 8">DSM 22694</strain>
    </source>
</reference>
<evidence type="ECO:0000256" key="2">
    <source>
        <dbReference type="ARBA" id="ARBA00022475"/>
    </source>
</evidence>